<dbReference type="GO" id="GO:0004866">
    <property type="term" value="F:endopeptidase inhibitor activity"/>
    <property type="evidence" value="ECO:0007669"/>
    <property type="project" value="InterPro"/>
</dbReference>
<dbReference type="EMBL" id="QXDF01000001">
    <property type="protein sequence ID" value="RIA56353.1"/>
    <property type="molecule type" value="Genomic_DNA"/>
</dbReference>
<keyword evidence="3" id="KW-1015">Disulfide bond</keyword>
<feature type="signal peptide" evidence="4">
    <location>
        <begin position="1"/>
        <end position="32"/>
    </location>
</feature>
<accession>A0A397Q5X1</accession>
<dbReference type="PANTHER" id="PTHR40094:SF1">
    <property type="entry name" value="UBIQUITIN DOMAIN-CONTAINING PROTEIN"/>
    <property type="match status" value="1"/>
</dbReference>
<dbReference type="InterPro" id="IPR011626">
    <property type="entry name" value="Alpha-macroglobulin_TED"/>
</dbReference>
<dbReference type="InterPro" id="IPR008930">
    <property type="entry name" value="Terpenoid_cyclase/PrenylTrfase"/>
</dbReference>
<dbReference type="InterPro" id="IPR051802">
    <property type="entry name" value="YfhM-like"/>
</dbReference>
<dbReference type="InterPro" id="IPR041203">
    <property type="entry name" value="Bact_A2M_MG5"/>
</dbReference>
<proteinExistence type="inferred from homology"/>
<dbReference type="Pfam" id="PF07703">
    <property type="entry name" value="A2M_BRD"/>
    <property type="match status" value="1"/>
</dbReference>
<evidence type="ECO:0000313" key="7">
    <source>
        <dbReference type="EMBL" id="RIA56353.1"/>
    </source>
</evidence>
<dbReference type="Gene3D" id="1.25.40.10">
    <property type="entry name" value="Tetratricopeptide repeat domain"/>
    <property type="match status" value="1"/>
</dbReference>
<dbReference type="Pfam" id="PF17962">
    <property type="entry name" value="bMG6"/>
    <property type="match status" value="1"/>
</dbReference>
<keyword evidence="2 4" id="KW-0732">Signal</keyword>
<evidence type="ECO:0000256" key="1">
    <source>
        <dbReference type="ARBA" id="ARBA00010556"/>
    </source>
</evidence>
<dbReference type="OrthoDB" id="9767116at2"/>
<keyword evidence="8" id="KW-1185">Reference proteome</keyword>
<dbReference type="CDD" id="cd02891">
    <property type="entry name" value="A2M_like"/>
    <property type="match status" value="1"/>
</dbReference>
<evidence type="ECO:0000259" key="6">
    <source>
        <dbReference type="SMART" id="SM01360"/>
    </source>
</evidence>
<dbReference type="Proteomes" id="UP000266273">
    <property type="component" value="Unassembled WGS sequence"/>
</dbReference>
<evidence type="ECO:0000256" key="3">
    <source>
        <dbReference type="ARBA" id="ARBA00023157"/>
    </source>
</evidence>
<dbReference type="Pfam" id="PF07678">
    <property type="entry name" value="TED_complement"/>
    <property type="match status" value="1"/>
</dbReference>
<feature type="chain" id="PRO_5017306541" description="Alpha-2-macroglobulin family protein" evidence="4">
    <location>
        <begin position="33"/>
        <end position="1750"/>
    </location>
</feature>
<dbReference type="InterPro" id="IPR041246">
    <property type="entry name" value="Bact_MG10"/>
</dbReference>
<dbReference type="Pfam" id="PF17972">
    <property type="entry name" value="bMG5"/>
    <property type="match status" value="1"/>
</dbReference>
<dbReference type="Pfam" id="PF21142">
    <property type="entry name" value="A2M_bMG2"/>
    <property type="match status" value="1"/>
</dbReference>
<dbReference type="SUPFAM" id="SSF48239">
    <property type="entry name" value="Terpenoid cyclases/Protein prenyltransferases"/>
    <property type="match status" value="1"/>
</dbReference>
<dbReference type="PROSITE" id="PS00477">
    <property type="entry name" value="ALPHA_2_MACROGLOBULIN"/>
    <property type="match status" value="1"/>
</dbReference>
<dbReference type="InterPro" id="IPR049120">
    <property type="entry name" value="A2M_bMG2"/>
</dbReference>
<feature type="domain" description="Alpha-2-macroglobulin" evidence="6">
    <location>
        <begin position="1082"/>
        <end position="1171"/>
    </location>
</feature>
<dbReference type="Gene3D" id="2.60.40.1930">
    <property type="match status" value="1"/>
</dbReference>
<dbReference type="Pfam" id="PF17973">
    <property type="entry name" value="bMG10"/>
    <property type="match status" value="1"/>
</dbReference>
<protein>
    <recommendedName>
        <fullName evidence="9">Alpha-2-macroglobulin family protein</fullName>
    </recommendedName>
</protein>
<dbReference type="InterPro" id="IPR019742">
    <property type="entry name" value="MacrogloblnA2_CS"/>
</dbReference>
<evidence type="ECO:0000256" key="2">
    <source>
        <dbReference type="ARBA" id="ARBA00022729"/>
    </source>
</evidence>
<gene>
    <name evidence="7" type="ORF">BXY53_1458</name>
</gene>
<dbReference type="InterPro" id="IPR011625">
    <property type="entry name" value="A2M_N_BRD"/>
</dbReference>
<dbReference type="InterPro" id="IPR021868">
    <property type="entry name" value="Alpha_2_Macroglob_MG3"/>
</dbReference>
<dbReference type="InterPro" id="IPR001599">
    <property type="entry name" value="Macroglobln_a2"/>
</dbReference>
<evidence type="ECO:0008006" key="9">
    <source>
        <dbReference type="Google" id="ProtNLM"/>
    </source>
</evidence>
<comment type="similarity">
    <text evidence="1">Belongs to the protease inhibitor I39 (alpha-2-macroglobulin) family. Bacterial alpha-2-macroglobulin subfamily.</text>
</comment>
<evidence type="ECO:0000256" key="4">
    <source>
        <dbReference type="SAM" id="SignalP"/>
    </source>
</evidence>
<dbReference type="GO" id="GO:0005615">
    <property type="term" value="C:extracellular space"/>
    <property type="evidence" value="ECO:0007669"/>
    <property type="project" value="InterPro"/>
</dbReference>
<dbReference type="InterPro" id="IPR047565">
    <property type="entry name" value="Alpha-macroglob_thiol-ester_cl"/>
</dbReference>
<dbReference type="Gene3D" id="1.50.10.20">
    <property type="match status" value="1"/>
</dbReference>
<comment type="caution">
    <text evidence="7">The sequence shown here is derived from an EMBL/GenBank/DDBJ whole genome shotgun (WGS) entry which is preliminary data.</text>
</comment>
<sequence length="1750" mass="188421">MSLSRAPGLSRWFPVFLALFALALASAPRAAAYTNDQIAREAQNFEQYLRDSWSAEGASAAEFRERGNVARKNNNPRAATGAYASALVLEPQDAATWLALSRAYLAINPSNFSEDRNFSRNATSAAYLAVQRAASDPLKAAALAELGKGLAKRSWWRPAINAYAASLDVRESESVRAAYEKLRAERGFRMLDYTVESDAAAPRVCIQFSERLAKGVDFSTYISVNGRDPAGVAVDDQQICVEELRHGERYALRLRQGLPSAIGETLLKPVDLSIYVRDRSPSARFTGRNYVLPRTGQKGLPVVTVNTRELDMALYRIGDRRLAHEVLEGAFGEQLAGYRAEEIKNEHGELLWEGQMPVEMELNEQVTTAFPIDEIHGDLKPGLYVMTAQPASEETESWRERATQWFVISDIGLTAMTGEDGIHVFARSLASADAMAGLEVRLLARNNDVLQTVRTDESGYAKFDAGLTRGEGGVSPAIVVARTPEGDYGFLDITKSAFDLTDRGVAGRAAPGPLDAMVFAERGVYRPGENVYLTALLRDDTAKAVSAPLTLIIRRPDGKEHARVTLEDQGAGGRAHTLTLLDSAMAGTWRVTAHVDPEAPAIGETAFLVEDYVPQRMEMDLSAGDAPASADEPARIALEGRYLYGAPAAGLQVEGEVRLAPTRSIDAHSGYVFGLAEDEATPVRAPLSDLPRTNDEGRAEITAPLPALPETTRPLKADITLRLREPGGRAISETVSVPVASEASHVGIKPLFDGGRVPENSEAGFEIVAVDGAGARVSSGPLEWELLRVYRRYQWYSRNGRWDYEPVTYTERAASGTVEPGAEGAPAQIAAPVDRGRYRLEITRASDGARALPVASYDFTAGWYVSDAADSPDILDLALDRESYRPGETMQVRIDPRMAGKAVVSVVSDEMLAMREIDVPADGASVSFTVRDDWGPGAYVTASLFRPMQEDAGRMPSRAVGVAHVPVDQSANTLKLSLDAPERMRPRQTLSLPVQVAGLSAGDTAYMTVAAVDVGILNLTGYEPPKPDEHFLGQRRLGMEIRDLYGRLIDGMQGTRGTIRTGGDGPGGGMAMQGRPRSVEPVALYSGIVEVGPDGTAEVSFDIPAFDGTIRLMAVAWSAGRVGHAVSDVVVRDPVTVLGTAPHFLTIGDRSQLHLSLHNVDGPAGRYTLSAEASGGLSLTGEAERTLKLSEEERVSVRLPVEAAALGASRVRVTLEGPEGLTIARDYHVPIKPAAPDVSRRTVQKLAAKSGTLTVSGDLAADLIPETVKVAVNVGQSAAMDVPGLLLALDRFPYGCAEQTVSRALPLLYLNELADRSGVAGEDGAQARVEKAIARLAALQGTSGDFGLWSAGSYNTWLTAYVTDFLLRAQEKGHDVPEQIMTPALDRLRNAVSYASDFSDGGDDLAYALYVLARAGRAVIGDLRYYADAKLDDFSTPLAQAQIGAALALYGDTERARKAFDAARARLKPAQAAQTPLRSDFGSRLRDSAGLLTLAAETRVMDDALGRLAETVTAWRAQKTGTTTQENAWLLLAAHALAEEGDATRLEVGGEPQQGPVQRVLTGEELAAEPFVVRNLSERQTPVSLLVTGASATPEPAAQSGLHIERQAYTLDGEPVSLEEAEQNGRYVIVLTVKEERPLLGHLVVEDRLPAGFQIENPRLVPESGPGTLPWLETQGRPVHTAFGDDSFMAAFALTNPDRQQPAKLRMAYVVRAVTPGEYVQGGAKVEDMYRPERFARTAPGKVRVVGAQE</sequence>
<name>A0A397Q5X1_9HYPH</name>
<dbReference type="SUPFAM" id="SSF48452">
    <property type="entry name" value="TPR-like"/>
    <property type="match status" value="1"/>
</dbReference>
<dbReference type="InterPro" id="IPR026284">
    <property type="entry name" value="A2MG_proteobact"/>
</dbReference>
<dbReference type="SMART" id="SM01359">
    <property type="entry name" value="A2M_N_2"/>
    <property type="match status" value="1"/>
</dbReference>
<evidence type="ECO:0000259" key="5">
    <source>
        <dbReference type="SMART" id="SM01359"/>
    </source>
</evidence>
<dbReference type="PANTHER" id="PTHR40094">
    <property type="entry name" value="ALPHA-2-MACROGLOBULIN HOMOLOG"/>
    <property type="match status" value="1"/>
</dbReference>
<feature type="domain" description="Alpha-2-macroglobulin bait region" evidence="5">
    <location>
        <begin position="875"/>
        <end position="1019"/>
    </location>
</feature>
<organism evidence="7 8">
    <name type="scientific">Dichotomicrobium thermohalophilum</name>
    <dbReference type="NCBI Taxonomy" id="933063"/>
    <lineage>
        <taxon>Bacteria</taxon>
        <taxon>Pseudomonadati</taxon>
        <taxon>Pseudomonadota</taxon>
        <taxon>Alphaproteobacteria</taxon>
        <taxon>Hyphomicrobiales</taxon>
        <taxon>Hyphomicrobiaceae</taxon>
        <taxon>Dichotomicrobium</taxon>
    </lineage>
</organism>
<evidence type="ECO:0000313" key="8">
    <source>
        <dbReference type="Proteomes" id="UP000266273"/>
    </source>
</evidence>
<dbReference type="Pfam" id="PF11974">
    <property type="entry name" value="bMG3"/>
    <property type="match status" value="1"/>
</dbReference>
<dbReference type="RefSeq" id="WP_119061156.1">
    <property type="nucleotide sequence ID" value="NZ_QXDF01000001.1"/>
</dbReference>
<dbReference type="InterPro" id="IPR002890">
    <property type="entry name" value="MG2"/>
</dbReference>
<dbReference type="PIRSF" id="PIRSF038980">
    <property type="entry name" value="A2M_bac"/>
    <property type="match status" value="1"/>
</dbReference>
<dbReference type="SMART" id="SM01419">
    <property type="entry name" value="Thiol-ester_cl"/>
    <property type="match status" value="1"/>
</dbReference>
<dbReference type="SMART" id="SM01360">
    <property type="entry name" value="A2M"/>
    <property type="match status" value="1"/>
</dbReference>
<reference evidence="7 8" key="1">
    <citation type="submission" date="2018-08" db="EMBL/GenBank/DDBJ databases">
        <title>Genomic Encyclopedia of Archaeal and Bacterial Type Strains, Phase II (KMG-II): from individual species to whole genera.</title>
        <authorList>
            <person name="Goeker M."/>
        </authorList>
    </citation>
    <scope>NUCLEOTIDE SEQUENCE [LARGE SCALE GENOMIC DNA]</scope>
    <source>
        <strain evidence="7 8">DSM 5002</strain>
    </source>
</reference>
<dbReference type="InterPro" id="IPR041462">
    <property type="entry name" value="Bact_A2M_MG6"/>
</dbReference>
<dbReference type="Pfam" id="PF00207">
    <property type="entry name" value="A2M"/>
    <property type="match status" value="1"/>
</dbReference>
<dbReference type="Pfam" id="PF01835">
    <property type="entry name" value="MG2"/>
    <property type="match status" value="1"/>
</dbReference>
<dbReference type="InterPro" id="IPR011990">
    <property type="entry name" value="TPR-like_helical_dom_sf"/>
</dbReference>